<dbReference type="InterPro" id="IPR005135">
    <property type="entry name" value="Endo/exonuclease/phosphatase"/>
</dbReference>
<sequence length="321" mass="36715">MLELFAEVALHAILVSESWLKPELPSTTYSLPGFILIRNDRMGKRAGGVAIYLRSDIPHKVLLVSPPLYSGNPEYLFLEVAVKGVKAVLGVVYCPPSIDYFSSLESILESIASEYKHLIVMGDFNTDLMKQNLRSRKLSAILESTGLSSLELNPTHHNLDSCDSWLDLMLVASPPYVANHGQAVAPGLSRHDLIYLSYKIKPPKPQPVVVRIRNYSRLNREELLNDARSLDWLDIVEVSAVDEKVERLNSHIINVINSHAPLREVRIKRPPAPWISPGVRMAMRRRDRAFRRYRKDRTEENWLLYKQARNRCNQMIRVSKR</sequence>
<dbReference type="SUPFAM" id="SSF56219">
    <property type="entry name" value="DNase I-like"/>
    <property type="match status" value="1"/>
</dbReference>
<dbReference type="GO" id="GO:0003824">
    <property type="term" value="F:catalytic activity"/>
    <property type="evidence" value="ECO:0007669"/>
    <property type="project" value="InterPro"/>
</dbReference>
<reference evidence="2" key="1">
    <citation type="submission" date="2017-09" db="EMBL/GenBank/DDBJ databases">
        <title>Contemporary evolution of a Lepidopteran species, Heliothis virescens, in response to modern agricultural practices.</title>
        <authorList>
            <person name="Fritz M.L."/>
            <person name="Deyonke A.M."/>
            <person name="Papanicolaou A."/>
            <person name="Micinski S."/>
            <person name="Westbrook J."/>
            <person name="Gould F."/>
        </authorList>
    </citation>
    <scope>NUCLEOTIDE SEQUENCE [LARGE SCALE GENOMIC DNA]</scope>
    <source>
        <strain evidence="2">HvINT-</strain>
        <tissue evidence="2">Whole body</tissue>
    </source>
</reference>
<dbReference type="PANTHER" id="PTHR47510:SF3">
    <property type="entry name" value="ENDO_EXONUCLEASE_PHOSPHATASE DOMAIN-CONTAINING PROTEIN"/>
    <property type="match status" value="1"/>
</dbReference>
<name>A0A2A4K1J1_HELVI</name>
<dbReference type="AlphaFoldDB" id="A0A2A4K1J1"/>
<gene>
    <name evidence="2" type="ORF">B5V51_6299</name>
</gene>
<proteinExistence type="predicted"/>
<dbReference type="EMBL" id="NWSH01000281">
    <property type="protein sequence ID" value="PCG77798.1"/>
    <property type="molecule type" value="Genomic_DNA"/>
</dbReference>
<dbReference type="PANTHER" id="PTHR47510">
    <property type="entry name" value="REVERSE TRANSCRIPTASE DOMAIN-CONTAINING PROTEIN"/>
    <property type="match status" value="1"/>
</dbReference>
<dbReference type="Gene3D" id="3.60.10.10">
    <property type="entry name" value="Endonuclease/exonuclease/phosphatase"/>
    <property type="match status" value="1"/>
</dbReference>
<comment type="caution">
    <text evidence="2">The sequence shown here is derived from an EMBL/GenBank/DDBJ whole genome shotgun (WGS) entry which is preliminary data.</text>
</comment>
<organism evidence="2">
    <name type="scientific">Heliothis virescens</name>
    <name type="common">Tobacco budworm moth</name>
    <dbReference type="NCBI Taxonomy" id="7102"/>
    <lineage>
        <taxon>Eukaryota</taxon>
        <taxon>Metazoa</taxon>
        <taxon>Ecdysozoa</taxon>
        <taxon>Arthropoda</taxon>
        <taxon>Hexapoda</taxon>
        <taxon>Insecta</taxon>
        <taxon>Pterygota</taxon>
        <taxon>Neoptera</taxon>
        <taxon>Endopterygota</taxon>
        <taxon>Lepidoptera</taxon>
        <taxon>Glossata</taxon>
        <taxon>Ditrysia</taxon>
        <taxon>Noctuoidea</taxon>
        <taxon>Noctuidae</taxon>
        <taxon>Heliothinae</taxon>
        <taxon>Heliothis</taxon>
    </lineage>
</organism>
<evidence type="ECO:0000259" key="1">
    <source>
        <dbReference type="Pfam" id="PF14529"/>
    </source>
</evidence>
<dbReference type="Pfam" id="PF14529">
    <property type="entry name" value="Exo_endo_phos_2"/>
    <property type="match status" value="1"/>
</dbReference>
<dbReference type="InterPro" id="IPR036691">
    <property type="entry name" value="Endo/exonu/phosph_ase_sf"/>
</dbReference>
<accession>A0A2A4K1J1</accession>
<feature type="domain" description="Endonuclease/exonuclease/phosphatase" evidence="1">
    <location>
        <begin position="91"/>
        <end position="194"/>
    </location>
</feature>
<dbReference type="STRING" id="7102.A0A2A4K1J1"/>
<protein>
    <recommendedName>
        <fullName evidence="1">Endonuclease/exonuclease/phosphatase domain-containing protein</fullName>
    </recommendedName>
</protein>
<evidence type="ECO:0000313" key="2">
    <source>
        <dbReference type="EMBL" id="PCG77798.1"/>
    </source>
</evidence>